<dbReference type="RefSeq" id="WP_036155128.1">
    <property type="nucleotide sequence ID" value="NZ_AVCX01000005.1"/>
</dbReference>
<keyword evidence="3" id="KW-1185">Reference proteome</keyword>
<protein>
    <submittedName>
        <fullName evidence="2">Glyoxalase</fullName>
    </submittedName>
</protein>
<comment type="caution">
    <text evidence="2">The sequence shown here is derived from an EMBL/GenBank/DDBJ whole genome shotgun (WGS) entry which is preliminary data.</text>
</comment>
<dbReference type="OrthoDB" id="291991at2"/>
<name>A0A0A3INN2_9BACI</name>
<dbReference type="InterPro" id="IPR004360">
    <property type="entry name" value="Glyas_Fos-R_dOase_dom"/>
</dbReference>
<dbReference type="EMBL" id="JPVP01000056">
    <property type="protein sequence ID" value="KGR84438.1"/>
    <property type="molecule type" value="Genomic_DNA"/>
</dbReference>
<reference evidence="2 3" key="1">
    <citation type="submission" date="2014-02" db="EMBL/GenBank/DDBJ databases">
        <title>Draft genome sequence of Lysinibacillus odysseyi NBRC 100172.</title>
        <authorList>
            <person name="Zhang F."/>
            <person name="Wang G."/>
            <person name="Zhang L."/>
        </authorList>
    </citation>
    <scope>NUCLEOTIDE SEQUENCE [LARGE SCALE GENOMIC DNA]</scope>
    <source>
        <strain evidence="2 3">NBRC 100172</strain>
    </source>
</reference>
<evidence type="ECO:0000313" key="2">
    <source>
        <dbReference type="EMBL" id="KGR84438.1"/>
    </source>
</evidence>
<dbReference type="InterPro" id="IPR029068">
    <property type="entry name" value="Glyas_Bleomycin-R_OHBP_Dase"/>
</dbReference>
<dbReference type="eggNOG" id="COG0346">
    <property type="taxonomic scope" value="Bacteria"/>
</dbReference>
<organism evidence="2 3">
    <name type="scientific">Lysinibacillus odysseyi 34hs-1 = NBRC 100172</name>
    <dbReference type="NCBI Taxonomy" id="1220589"/>
    <lineage>
        <taxon>Bacteria</taxon>
        <taxon>Bacillati</taxon>
        <taxon>Bacillota</taxon>
        <taxon>Bacilli</taxon>
        <taxon>Bacillales</taxon>
        <taxon>Bacillaceae</taxon>
        <taxon>Lysinibacillus</taxon>
    </lineage>
</organism>
<dbReference type="CDD" id="cd06587">
    <property type="entry name" value="VOC"/>
    <property type="match status" value="1"/>
</dbReference>
<feature type="domain" description="VOC" evidence="1">
    <location>
        <begin position="7"/>
        <end position="126"/>
    </location>
</feature>
<evidence type="ECO:0000313" key="3">
    <source>
        <dbReference type="Proteomes" id="UP000030437"/>
    </source>
</evidence>
<dbReference type="Gene3D" id="3.10.180.10">
    <property type="entry name" value="2,3-Dihydroxybiphenyl 1,2-Dioxygenase, domain 1"/>
    <property type="match status" value="1"/>
</dbReference>
<dbReference type="PROSITE" id="PS51819">
    <property type="entry name" value="VOC"/>
    <property type="match status" value="1"/>
</dbReference>
<proteinExistence type="predicted"/>
<gene>
    <name evidence="2" type="ORF">CD32_12685</name>
</gene>
<dbReference type="Pfam" id="PF00903">
    <property type="entry name" value="Glyoxalase"/>
    <property type="match status" value="1"/>
</dbReference>
<dbReference type="InterPro" id="IPR037523">
    <property type="entry name" value="VOC_core"/>
</dbReference>
<accession>A0A0A3INN2</accession>
<dbReference type="STRING" id="1220589.CD32_12685"/>
<dbReference type="AlphaFoldDB" id="A0A0A3INN2"/>
<evidence type="ECO:0000259" key="1">
    <source>
        <dbReference type="PROSITE" id="PS51819"/>
    </source>
</evidence>
<sequence length="138" mass="15692">MNQSLIRVGTLYLPVTNVDRSAKWYVDNLHAQLTHQDEDKAILNLANVSIFLVKSPESESANFVDAAGELRCSMTFEVDGYPALQALRKEFIEKEIEVGEIENRGHAGRNFIFKDPDGNKFDVWSELSPNFKRNLFIS</sequence>
<dbReference type="SUPFAM" id="SSF54593">
    <property type="entry name" value="Glyoxalase/Bleomycin resistance protein/Dihydroxybiphenyl dioxygenase"/>
    <property type="match status" value="1"/>
</dbReference>
<dbReference type="Proteomes" id="UP000030437">
    <property type="component" value="Unassembled WGS sequence"/>
</dbReference>